<gene>
    <name evidence="1" type="ORF">D3Z33_16120</name>
</gene>
<proteinExistence type="predicted"/>
<dbReference type="Proteomes" id="UP000467132">
    <property type="component" value="Unassembled WGS sequence"/>
</dbReference>
<protein>
    <submittedName>
        <fullName evidence="1">Uncharacterized protein</fullName>
    </submittedName>
</protein>
<organism evidence="1 2">
    <name type="scientific">Senegalia massiliensis</name>
    <dbReference type="NCBI Taxonomy" id="1720316"/>
    <lineage>
        <taxon>Bacteria</taxon>
        <taxon>Bacillati</taxon>
        <taxon>Bacillota</taxon>
        <taxon>Clostridia</taxon>
        <taxon>Eubacteriales</taxon>
        <taxon>Clostridiaceae</taxon>
        <taxon>Senegalia</taxon>
    </lineage>
</organism>
<comment type="caution">
    <text evidence="1">The sequence shown here is derived from an EMBL/GenBank/DDBJ whole genome shotgun (WGS) entry which is preliminary data.</text>
</comment>
<dbReference type="AlphaFoldDB" id="A0A845R1T8"/>
<name>A0A845R1T8_9CLOT</name>
<dbReference type="EMBL" id="QXXA01000035">
    <property type="protein sequence ID" value="NBI08380.1"/>
    <property type="molecule type" value="Genomic_DNA"/>
</dbReference>
<sequence length="93" mass="11391">MYKNNEIYYPKERFLNLNFEKIKKYITHYDYLFKDYGSIILIQNSEIAISINHIGKTVFFYNGIEESKKEDYISIIEKVFSYETKEFKLIRKH</sequence>
<keyword evidence="2" id="KW-1185">Reference proteome</keyword>
<evidence type="ECO:0000313" key="1">
    <source>
        <dbReference type="EMBL" id="NBI08380.1"/>
    </source>
</evidence>
<reference evidence="1 2" key="1">
    <citation type="submission" date="2018-08" db="EMBL/GenBank/DDBJ databases">
        <title>Murine metabolic-syndrome-specific gut microbial biobank.</title>
        <authorList>
            <person name="Liu C."/>
        </authorList>
    </citation>
    <scope>NUCLEOTIDE SEQUENCE [LARGE SCALE GENOMIC DNA]</scope>
    <source>
        <strain evidence="1 2">583</strain>
    </source>
</reference>
<accession>A0A845R1T8</accession>
<dbReference type="RefSeq" id="WP_160198845.1">
    <property type="nucleotide sequence ID" value="NZ_QXXA01000035.1"/>
</dbReference>
<evidence type="ECO:0000313" key="2">
    <source>
        <dbReference type="Proteomes" id="UP000467132"/>
    </source>
</evidence>